<dbReference type="eggNOG" id="COG2304">
    <property type="taxonomic scope" value="Bacteria"/>
</dbReference>
<dbReference type="RefSeq" id="WP_013963857.1">
    <property type="nucleotide sequence ID" value="NC_015730.1"/>
</dbReference>
<dbReference type="Gene3D" id="3.40.50.410">
    <property type="entry name" value="von Willebrand factor, type A domain"/>
    <property type="match status" value="1"/>
</dbReference>
<reference evidence="3 4" key="1">
    <citation type="journal article" date="2011" name="BMC Genomics">
        <title>Comparative genome analysis and genome-guided physiological analysis of Roseobacter litoralis.</title>
        <authorList>
            <person name="Kalhoefer D."/>
            <person name="Thole S."/>
            <person name="Voget S."/>
            <person name="Lehmann R."/>
            <person name="Liesegang H."/>
            <person name="Wollher A."/>
            <person name="Daniel R."/>
            <person name="Simon M."/>
            <person name="Brinkhoff T."/>
        </authorList>
    </citation>
    <scope>NUCLEOTIDE SEQUENCE [LARGE SCALE GENOMIC DNA]</scope>
    <source>
        <strain evidence="4">ATCC 49566 / DSM 6996 / JCM 21268 / NBRC 15278 / OCh 149</strain>
    </source>
</reference>
<dbReference type="Proteomes" id="UP000001353">
    <property type="component" value="Chromosome"/>
</dbReference>
<dbReference type="KEGG" id="rli:RLO149_c040820"/>
<dbReference type="OrthoDB" id="6206554at2"/>
<dbReference type="InterPro" id="IPR050768">
    <property type="entry name" value="UPF0353/GerABKA_families"/>
</dbReference>
<dbReference type="HOGENOM" id="CLU_024570_0_1_5"/>
<keyword evidence="1" id="KW-0812">Transmembrane</keyword>
<dbReference type="InterPro" id="IPR036465">
    <property type="entry name" value="vWFA_dom_sf"/>
</dbReference>
<evidence type="ECO:0000313" key="3">
    <source>
        <dbReference type="EMBL" id="AEI95978.1"/>
    </source>
</evidence>
<evidence type="ECO:0000259" key="2">
    <source>
        <dbReference type="PROSITE" id="PS50234"/>
    </source>
</evidence>
<feature type="domain" description="VWFA" evidence="2">
    <location>
        <begin position="95"/>
        <end position="279"/>
    </location>
</feature>
<dbReference type="PANTHER" id="PTHR22550">
    <property type="entry name" value="SPORE GERMINATION PROTEIN"/>
    <property type="match status" value="1"/>
</dbReference>
<dbReference type="EMBL" id="CP002623">
    <property type="protein sequence ID" value="AEI95978.1"/>
    <property type="molecule type" value="Genomic_DNA"/>
</dbReference>
<gene>
    <name evidence="3" type="ordered locus">RLO149_c040820</name>
</gene>
<dbReference type="PANTHER" id="PTHR22550:SF18">
    <property type="entry name" value="VWFA DOMAIN-CONTAINING PROTEIN"/>
    <property type="match status" value="1"/>
</dbReference>
<dbReference type="STRING" id="391595.RLO149_c040820"/>
<keyword evidence="4" id="KW-1185">Reference proteome</keyword>
<proteinExistence type="predicted"/>
<evidence type="ECO:0000256" key="1">
    <source>
        <dbReference type="SAM" id="Phobius"/>
    </source>
</evidence>
<accession>F7ZFH3</accession>
<feature type="transmembrane region" description="Helical" evidence="1">
    <location>
        <begin position="59"/>
        <end position="77"/>
    </location>
</feature>
<dbReference type="SMART" id="SM00327">
    <property type="entry name" value="VWA"/>
    <property type="match status" value="1"/>
</dbReference>
<sequence>MISFVFPWAFLALPLPWLIWRFVPAHKETVPAIRFPFFRQVISEAQLTPAKGAVIMRRSWLQVIAASLIWILLVIAISQPERLGAPIETSKSARDLILAIDISGSMDTRDFTDASNENVQRLAGVRDVVRAFVEGREGDRMALIVFGSKAYLQSPLTEDTGTIVELLDQTEVGMAGPHTAIGDAIGLSIRTFEASEIEQRLLILLSDGADTASRMSPLNAAEIARGAGVEIFTIAVGDPDATGENRVDVAALQDIANRTSGSYFFAADQAALDEIYARIDELAPRLTETQSFRPRQTLHHIPLILAMFIGIGTVAQLQLASHRKMRA</sequence>
<feature type="transmembrane region" description="Helical" evidence="1">
    <location>
        <begin position="301"/>
        <end position="319"/>
    </location>
</feature>
<dbReference type="PROSITE" id="PS50234">
    <property type="entry name" value="VWFA"/>
    <property type="match status" value="1"/>
</dbReference>
<dbReference type="SUPFAM" id="SSF53300">
    <property type="entry name" value="vWA-like"/>
    <property type="match status" value="1"/>
</dbReference>
<dbReference type="Pfam" id="PF00092">
    <property type="entry name" value="VWA"/>
    <property type="match status" value="1"/>
</dbReference>
<organism evidence="3 4">
    <name type="scientific">Roseobacter litoralis (strain ATCC 49566 / DSM 6996 / JCM 21268 / NBRC 15278 / OCh 149)</name>
    <dbReference type="NCBI Taxonomy" id="391595"/>
    <lineage>
        <taxon>Bacteria</taxon>
        <taxon>Pseudomonadati</taxon>
        <taxon>Pseudomonadota</taxon>
        <taxon>Alphaproteobacteria</taxon>
        <taxon>Rhodobacterales</taxon>
        <taxon>Roseobacteraceae</taxon>
        <taxon>Roseobacter</taxon>
    </lineage>
</organism>
<protein>
    <submittedName>
        <fullName evidence="3">von Willebrand factor type A</fullName>
    </submittedName>
</protein>
<keyword evidence="1" id="KW-1133">Transmembrane helix</keyword>
<name>F7ZFH3_ROSLO</name>
<dbReference type="AlphaFoldDB" id="F7ZFH3"/>
<evidence type="ECO:0000313" key="4">
    <source>
        <dbReference type="Proteomes" id="UP000001353"/>
    </source>
</evidence>
<keyword evidence="1" id="KW-0472">Membrane</keyword>
<dbReference type="InterPro" id="IPR002035">
    <property type="entry name" value="VWF_A"/>
</dbReference>